<organism evidence="2 3">
    <name type="scientific">Aquariibacter albus</name>
    <dbReference type="NCBI Taxonomy" id="2759899"/>
    <lineage>
        <taxon>Bacteria</taxon>
        <taxon>Pseudomonadati</taxon>
        <taxon>Pseudomonadota</taxon>
        <taxon>Betaproteobacteria</taxon>
        <taxon>Burkholderiales</taxon>
        <taxon>Sphaerotilaceae</taxon>
        <taxon>Aquariibacter</taxon>
    </lineage>
</organism>
<keyword evidence="1 2" id="KW-0812">Transmembrane</keyword>
<dbReference type="RefSeq" id="WP_182664970.1">
    <property type="nucleotide sequence ID" value="NZ_JACIVI010000004.1"/>
</dbReference>
<keyword evidence="1" id="KW-0472">Membrane</keyword>
<accession>A0A839HTT4</accession>
<proteinExistence type="predicted"/>
<dbReference type="Pfam" id="PF11137">
    <property type="entry name" value="DUF2909"/>
    <property type="match status" value="1"/>
</dbReference>
<sequence length="73" mass="7997">MKFLIVLAFIGILFALASAGHAMLREGRDGKPKTDRMARALTWRIGLSVALFLCILIGYQLGWIQPTGLPLSP</sequence>
<comment type="caution">
    <text evidence="2">The sequence shown here is derived from an EMBL/GenBank/DDBJ whole genome shotgun (WGS) entry which is preliminary data.</text>
</comment>
<name>A0A839HTT4_9BURK</name>
<reference evidence="2 3" key="1">
    <citation type="submission" date="2020-08" db="EMBL/GenBank/DDBJ databases">
        <title>Aquariorum lacteus gen. nov., sp. nov., a new member of the family Comamonadaceae, isolated from freshwater aquarium.</title>
        <authorList>
            <person name="Chun S.-J."/>
        </authorList>
    </citation>
    <scope>NUCLEOTIDE SEQUENCE [LARGE SCALE GENOMIC DNA]</scope>
    <source>
        <strain evidence="2 3">SJAQ100</strain>
    </source>
</reference>
<protein>
    <submittedName>
        <fullName evidence="2">Twin transmembrane helix small protein</fullName>
    </submittedName>
</protein>
<keyword evidence="1" id="KW-1133">Transmembrane helix</keyword>
<dbReference type="EMBL" id="JACIVI010000004">
    <property type="protein sequence ID" value="MBB1162751.1"/>
    <property type="molecule type" value="Genomic_DNA"/>
</dbReference>
<feature type="transmembrane region" description="Helical" evidence="1">
    <location>
        <begin position="43"/>
        <end position="64"/>
    </location>
</feature>
<dbReference type="Proteomes" id="UP000586093">
    <property type="component" value="Unassembled WGS sequence"/>
</dbReference>
<evidence type="ECO:0000313" key="3">
    <source>
        <dbReference type="Proteomes" id="UP000586093"/>
    </source>
</evidence>
<evidence type="ECO:0000313" key="2">
    <source>
        <dbReference type="EMBL" id="MBB1162751.1"/>
    </source>
</evidence>
<keyword evidence="3" id="KW-1185">Reference proteome</keyword>
<dbReference type="InterPro" id="IPR021313">
    <property type="entry name" value="DUF2909"/>
</dbReference>
<gene>
    <name evidence="2" type="ORF">H4F90_12250</name>
</gene>
<dbReference type="AlphaFoldDB" id="A0A839HTT4"/>
<dbReference type="NCBIfam" id="NF033233">
    <property type="entry name" value="twin_helix"/>
    <property type="match status" value="1"/>
</dbReference>
<evidence type="ECO:0000256" key="1">
    <source>
        <dbReference type="SAM" id="Phobius"/>
    </source>
</evidence>